<name>A0AAD8EFZ4_DIPPU</name>
<feature type="non-terminal residue" evidence="8">
    <location>
        <position position="153"/>
    </location>
</feature>
<dbReference type="PANTHER" id="PTHR12011">
    <property type="entry name" value="ADHESION G-PROTEIN COUPLED RECEPTOR"/>
    <property type="match status" value="1"/>
</dbReference>
<gene>
    <name evidence="8" type="ORF">L9F63_018167</name>
</gene>
<accession>A0AAD8EFZ4</accession>
<dbReference type="GO" id="GO:0004930">
    <property type="term" value="F:G protein-coupled receptor activity"/>
    <property type="evidence" value="ECO:0007669"/>
    <property type="project" value="InterPro"/>
</dbReference>
<dbReference type="InterPro" id="IPR057244">
    <property type="entry name" value="GAIN_B"/>
</dbReference>
<keyword evidence="5" id="KW-1015">Disulfide bond</keyword>
<dbReference type="Gene3D" id="2.60.220.50">
    <property type="match status" value="1"/>
</dbReference>
<dbReference type="SMART" id="SM00303">
    <property type="entry name" value="GPS"/>
    <property type="match status" value="1"/>
</dbReference>
<dbReference type="Proteomes" id="UP001233999">
    <property type="component" value="Unassembled WGS sequence"/>
</dbReference>
<dbReference type="PROSITE" id="PS50221">
    <property type="entry name" value="GAIN_B"/>
    <property type="match status" value="1"/>
</dbReference>
<evidence type="ECO:0000256" key="6">
    <source>
        <dbReference type="SAM" id="Phobius"/>
    </source>
</evidence>
<comment type="subcellular location">
    <subcellularLocation>
        <location evidence="1">Membrane</location>
        <topology evidence="1">Multi-pass membrane protein</topology>
    </subcellularLocation>
</comment>
<dbReference type="Pfam" id="PF00002">
    <property type="entry name" value="7tm_2"/>
    <property type="match status" value="1"/>
</dbReference>
<reference evidence="8" key="2">
    <citation type="submission" date="2023-05" db="EMBL/GenBank/DDBJ databases">
        <authorList>
            <person name="Fouks B."/>
        </authorList>
    </citation>
    <scope>NUCLEOTIDE SEQUENCE</scope>
    <source>
        <strain evidence="8">Stay&amp;Tobe</strain>
        <tissue evidence="8">Testes</tissue>
    </source>
</reference>
<evidence type="ECO:0000256" key="1">
    <source>
        <dbReference type="ARBA" id="ARBA00004141"/>
    </source>
</evidence>
<protein>
    <recommendedName>
        <fullName evidence="7">GAIN-B domain-containing protein</fullName>
    </recommendedName>
</protein>
<feature type="transmembrane region" description="Helical" evidence="6">
    <location>
        <begin position="75"/>
        <end position="96"/>
    </location>
</feature>
<organism evidence="8 9">
    <name type="scientific">Diploptera punctata</name>
    <name type="common">Pacific beetle cockroach</name>
    <dbReference type="NCBI Taxonomy" id="6984"/>
    <lineage>
        <taxon>Eukaryota</taxon>
        <taxon>Metazoa</taxon>
        <taxon>Ecdysozoa</taxon>
        <taxon>Arthropoda</taxon>
        <taxon>Hexapoda</taxon>
        <taxon>Insecta</taxon>
        <taxon>Pterygota</taxon>
        <taxon>Neoptera</taxon>
        <taxon>Polyneoptera</taxon>
        <taxon>Dictyoptera</taxon>
        <taxon>Blattodea</taxon>
        <taxon>Blaberoidea</taxon>
        <taxon>Blaberidae</taxon>
        <taxon>Diplopterinae</taxon>
        <taxon>Diploptera</taxon>
    </lineage>
</organism>
<evidence type="ECO:0000313" key="9">
    <source>
        <dbReference type="Proteomes" id="UP001233999"/>
    </source>
</evidence>
<dbReference type="InterPro" id="IPR046338">
    <property type="entry name" value="GAIN_dom_sf"/>
</dbReference>
<feature type="domain" description="GAIN-B" evidence="7">
    <location>
        <begin position="1"/>
        <end position="40"/>
    </location>
</feature>
<dbReference type="InterPro" id="IPR000832">
    <property type="entry name" value="GPCR_2_secretin-like"/>
</dbReference>
<sequence length="153" mass="17192">VAGLWDEEGCRVEYSDQTHTLCLCNHLSTFAVLMDLPDYVVSKNILLSVSILMPFPGLQDCSIYETIGKDSTLELLSWTCTGASVLCLLLTLIIFQVCRSIQSERTRIGKNICACLVAAHVLALFFLDRSYVNFSEVGFFTLHLFFTVVDFYN</sequence>
<comment type="caution">
    <text evidence="8">The sequence shown here is derived from an EMBL/GenBank/DDBJ whole genome shotgun (WGS) entry which is preliminary data.</text>
</comment>
<dbReference type="InterPro" id="IPR000203">
    <property type="entry name" value="GPS"/>
</dbReference>
<evidence type="ECO:0000259" key="7">
    <source>
        <dbReference type="PROSITE" id="PS50221"/>
    </source>
</evidence>
<keyword evidence="3 6" id="KW-1133">Transmembrane helix</keyword>
<evidence type="ECO:0000256" key="3">
    <source>
        <dbReference type="ARBA" id="ARBA00022989"/>
    </source>
</evidence>
<dbReference type="EMBL" id="JASPKZ010005681">
    <property type="protein sequence ID" value="KAJ9588434.1"/>
    <property type="molecule type" value="Genomic_DNA"/>
</dbReference>
<keyword evidence="9" id="KW-1185">Reference proteome</keyword>
<feature type="transmembrane region" description="Helical" evidence="6">
    <location>
        <begin position="108"/>
        <end position="127"/>
    </location>
</feature>
<evidence type="ECO:0000256" key="2">
    <source>
        <dbReference type="ARBA" id="ARBA00022692"/>
    </source>
</evidence>
<dbReference type="AlphaFoldDB" id="A0AAD8EFZ4"/>
<dbReference type="Gene3D" id="1.20.1070.10">
    <property type="entry name" value="Rhodopsin 7-helix transmembrane proteins"/>
    <property type="match status" value="1"/>
</dbReference>
<evidence type="ECO:0000256" key="5">
    <source>
        <dbReference type="ARBA" id="ARBA00023157"/>
    </source>
</evidence>
<dbReference type="PANTHER" id="PTHR12011:SF347">
    <property type="entry name" value="FI21270P1-RELATED"/>
    <property type="match status" value="1"/>
</dbReference>
<dbReference type="Pfam" id="PF01825">
    <property type="entry name" value="GPS"/>
    <property type="match status" value="1"/>
</dbReference>
<reference evidence="8" key="1">
    <citation type="journal article" date="2023" name="IScience">
        <title>Live-bearing cockroach genome reveals convergent evolutionary mechanisms linked to viviparity in insects and beyond.</title>
        <authorList>
            <person name="Fouks B."/>
            <person name="Harrison M.C."/>
            <person name="Mikhailova A.A."/>
            <person name="Marchal E."/>
            <person name="English S."/>
            <person name="Carruthers M."/>
            <person name="Jennings E.C."/>
            <person name="Chiamaka E.L."/>
            <person name="Frigard R.A."/>
            <person name="Pippel M."/>
            <person name="Attardo G.M."/>
            <person name="Benoit J.B."/>
            <person name="Bornberg-Bauer E."/>
            <person name="Tobe S.S."/>
        </authorList>
    </citation>
    <scope>NUCLEOTIDE SEQUENCE</scope>
    <source>
        <strain evidence="8">Stay&amp;Tobe</strain>
    </source>
</reference>
<keyword evidence="2 6" id="KW-0812">Transmembrane</keyword>
<evidence type="ECO:0000256" key="4">
    <source>
        <dbReference type="ARBA" id="ARBA00023136"/>
    </source>
</evidence>
<dbReference type="GO" id="GO:0005886">
    <property type="term" value="C:plasma membrane"/>
    <property type="evidence" value="ECO:0007669"/>
    <property type="project" value="TreeGrafter"/>
</dbReference>
<evidence type="ECO:0000313" key="8">
    <source>
        <dbReference type="EMBL" id="KAJ9588434.1"/>
    </source>
</evidence>
<proteinExistence type="predicted"/>
<keyword evidence="4 6" id="KW-0472">Membrane</keyword>